<comment type="caution">
    <text evidence="5">The sequence shown here is derived from an EMBL/GenBank/DDBJ whole genome shotgun (WGS) entry which is preliminary data.</text>
</comment>
<evidence type="ECO:0000256" key="2">
    <source>
        <dbReference type="ARBA" id="ARBA00022448"/>
    </source>
</evidence>
<dbReference type="PANTHER" id="PTHR43776:SF7">
    <property type="entry name" value="D,D-DIPEPTIDE TRANSPORT ATP-BINDING PROTEIN DDPF-RELATED"/>
    <property type="match status" value="1"/>
</dbReference>
<dbReference type="EC" id="3.6.3.-" evidence="5"/>
<name>A0A162GGI4_9MICO</name>
<dbReference type="InterPro" id="IPR050319">
    <property type="entry name" value="ABC_transp_ATP-bind"/>
</dbReference>
<keyword evidence="2" id="KW-0813">Transport</keyword>
<dbReference type="RefSeq" id="WP_413784033.1">
    <property type="nucleotide sequence ID" value="NZ_LIIN01000074.1"/>
</dbReference>
<evidence type="ECO:0000256" key="4">
    <source>
        <dbReference type="ARBA" id="ARBA00022840"/>
    </source>
</evidence>
<keyword evidence="6" id="KW-1185">Reference proteome</keyword>
<dbReference type="PANTHER" id="PTHR43776">
    <property type="entry name" value="TRANSPORT ATP-BINDING PROTEIN"/>
    <property type="match status" value="1"/>
</dbReference>
<evidence type="ECO:0000313" key="5">
    <source>
        <dbReference type="EMBL" id="KZX20769.1"/>
    </source>
</evidence>
<keyword evidence="4 5" id="KW-0067">ATP-binding</keyword>
<organism evidence="5 6">
    <name type="scientific">Rathayibacter tanaceti</name>
    <dbReference type="NCBI Taxonomy" id="1671680"/>
    <lineage>
        <taxon>Bacteria</taxon>
        <taxon>Bacillati</taxon>
        <taxon>Actinomycetota</taxon>
        <taxon>Actinomycetes</taxon>
        <taxon>Micrococcales</taxon>
        <taxon>Microbacteriaceae</taxon>
        <taxon>Rathayibacter</taxon>
    </lineage>
</organism>
<accession>A0A162GGI4</accession>
<protein>
    <submittedName>
        <fullName evidence="5">Glutathione import ATP-binding protein GsiA</fullName>
        <ecNumber evidence="5">3.6.3.-</ecNumber>
    </submittedName>
</protein>
<dbReference type="Proteomes" id="UP000076717">
    <property type="component" value="Unassembled WGS sequence"/>
</dbReference>
<keyword evidence="5" id="KW-0378">Hydrolase</keyword>
<dbReference type="GO" id="GO:0005524">
    <property type="term" value="F:ATP binding"/>
    <property type="evidence" value="ECO:0007669"/>
    <property type="project" value="UniProtKB-KW"/>
</dbReference>
<evidence type="ECO:0000256" key="3">
    <source>
        <dbReference type="ARBA" id="ARBA00022741"/>
    </source>
</evidence>
<dbReference type="EMBL" id="LIIN01000074">
    <property type="protein sequence ID" value="KZX20769.1"/>
    <property type="molecule type" value="Genomic_DNA"/>
</dbReference>
<reference evidence="5 6" key="1">
    <citation type="submission" date="2015-08" db="EMBL/GenBank/DDBJ databases">
        <title>Draft Genome Sequence of Rathayibacter sp. Strain VKM Ac-2596 Isolated from Leaf Gall Induced by Plant-Parasitic Nematodes.</title>
        <authorList>
            <person name="Vasilenko O.V."/>
            <person name="Starodumova I.P."/>
            <person name="Tarlachkov S.V."/>
            <person name="Dorofeeva L.V."/>
            <person name="Evtushenko L.I."/>
        </authorList>
    </citation>
    <scope>NUCLEOTIDE SEQUENCE [LARGE SCALE GENOMIC DNA]</scope>
    <source>
        <strain evidence="5 6">VKM Ac-2596</strain>
    </source>
</reference>
<proteinExistence type="inferred from homology"/>
<sequence>MAIARALALGPDLVLLDEPVSALDVSVQAQILELLVELQRDLGVAYLFISHDLAVVAEVSHEIVVLNRGRVEEAGSTSRVFRSPEAEYTRTLLAAIPGAAAVVS</sequence>
<dbReference type="AlphaFoldDB" id="A0A162GGI4"/>
<evidence type="ECO:0000313" key="6">
    <source>
        <dbReference type="Proteomes" id="UP000076717"/>
    </source>
</evidence>
<gene>
    <name evidence="5" type="primary">gsiA_3</name>
    <name evidence="5" type="ORF">ACH61_02126</name>
</gene>
<comment type="similarity">
    <text evidence="1">Belongs to the ABC transporter superfamily.</text>
</comment>
<dbReference type="GO" id="GO:0016787">
    <property type="term" value="F:hydrolase activity"/>
    <property type="evidence" value="ECO:0007669"/>
    <property type="project" value="UniProtKB-KW"/>
</dbReference>
<keyword evidence="3" id="KW-0547">Nucleotide-binding</keyword>
<dbReference type="Gene3D" id="3.40.50.300">
    <property type="entry name" value="P-loop containing nucleotide triphosphate hydrolases"/>
    <property type="match status" value="1"/>
</dbReference>
<dbReference type="InterPro" id="IPR027417">
    <property type="entry name" value="P-loop_NTPase"/>
</dbReference>
<dbReference type="PATRIC" id="fig|1671680.3.peg.2264"/>
<evidence type="ECO:0000256" key="1">
    <source>
        <dbReference type="ARBA" id="ARBA00005417"/>
    </source>
</evidence>
<dbReference type="SUPFAM" id="SSF52540">
    <property type="entry name" value="P-loop containing nucleoside triphosphate hydrolases"/>
    <property type="match status" value="1"/>
</dbReference>